<dbReference type="AlphaFoldDB" id="A0A9P6MPG4"/>
<dbReference type="GO" id="GO:0035197">
    <property type="term" value="F:siRNA binding"/>
    <property type="evidence" value="ECO:0007669"/>
    <property type="project" value="TreeGrafter"/>
</dbReference>
<dbReference type="PANTHER" id="PTHR21357:SF4">
    <property type="entry name" value="FAM172 FAMILY PROTEIN HOMOLOG CG10038"/>
    <property type="match status" value="1"/>
</dbReference>
<gene>
    <name evidence="2" type="ORF">BGZ80_003083</name>
</gene>
<dbReference type="PANTHER" id="PTHR21357">
    <property type="entry name" value="FAM172 FAMILY PROTEIN HOMOLOG CG10038"/>
    <property type="match status" value="1"/>
</dbReference>
<feature type="domain" description="Arb2" evidence="1">
    <location>
        <begin position="1"/>
        <end position="149"/>
    </location>
</feature>
<reference evidence="2" key="1">
    <citation type="journal article" date="2020" name="Fungal Divers.">
        <title>Resolving the Mortierellaceae phylogeny through synthesis of multi-gene phylogenetics and phylogenomics.</title>
        <authorList>
            <person name="Vandepol N."/>
            <person name="Liber J."/>
            <person name="Desiro A."/>
            <person name="Na H."/>
            <person name="Kennedy M."/>
            <person name="Barry K."/>
            <person name="Grigoriev I.V."/>
            <person name="Miller A.N."/>
            <person name="O'Donnell K."/>
            <person name="Stajich J.E."/>
            <person name="Bonito G."/>
        </authorList>
    </citation>
    <scope>NUCLEOTIDE SEQUENCE</scope>
    <source>
        <strain evidence="2">NRRL 2769</strain>
    </source>
</reference>
<dbReference type="Pfam" id="PF22749">
    <property type="entry name" value="Arb2"/>
    <property type="match status" value="1"/>
</dbReference>
<proteinExistence type="predicted"/>
<organism evidence="2 3">
    <name type="scientific">Entomortierella chlamydospora</name>
    <dbReference type="NCBI Taxonomy" id="101097"/>
    <lineage>
        <taxon>Eukaryota</taxon>
        <taxon>Fungi</taxon>
        <taxon>Fungi incertae sedis</taxon>
        <taxon>Mucoromycota</taxon>
        <taxon>Mortierellomycotina</taxon>
        <taxon>Mortierellomycetes</taxon>
        <taxon>Mortierellales</taxon>
        <taxon>Mortierellaceae</taxon>
        <taxon>Entomortierella</taxon>
    </lineage>
</organism>
<dbReference type="GO" id="GO:0005634">
    <property type="term" value="C:nucleus"/>
    <property type="evidence" value="ECO:0007669"/>
    <property type="project" value="TreeGrafter"/>
</dbReference>
<evidence type="ECO:0000313" key="3">
    <source>
        <dbReference type="Proteomes" id="UP000703661"/>
    </source>
</evidence>
<accession>A0A9P6MPG4</accession>
<dbReference type="EMBL" id="JAAAID010001798">
    <property type="protein sequence ID" value="KAG0008755.1"/>
    <property type="molecule type" value="Genomic_DNA"/>
</dbReference>
<comment type="caution">
    <text evidence="2">The sequence shown here is derived from an EMBL/GenBank/DDBJ whole genome shotgun (WGS) entry which is preliminary data.</text>
</comment>
<sequence>LGAWSRRLLCNRNVELGSVYSVVKQARDDGYGVMALNPNSHWWVDGRATVTVPTKKDYKLIPGLGSPEEHVAYVLSNIVQNFASKEIFFIAHKYGAHALIQALYNQFDTYKDRVSAVAVIESTHTIDSFPTPEFKKWWSLNGAGYVHSEDTDKGKIEYKPYAGCNCVCAGSVEFDFTLVEKMPDIFRFFRSRNGRDNRFEAYRDRLQTLNEDDPTTVMVTFEDDNNAGSDAEEEVPSY</sequence>
<dbReference type="Proteomes" id="UP000703661">
    <property type="component" value="Unassembled WGS sequence"/>
</dbReference>
<dbReference type="GO" id="GO:0031048">
    <property type="term" value="P:regulatory ncRNA-mediated heterochromatin formation"/>
    <property type="evidence" value="ECO:0007669"/>
    <property type="project" value="TreeGrafter"/>
</dbReference>
<keyword evidence="3" id="KW-1185">Reference proteome</keyword>
<protein>
    <recommendedName>
        <fullName evidence="1">Arb2 domain-containing protein</fullName>
    </recommendedName>
</protein>
<name>A0A9P6MPG4_9FUNG</name>
<feature type="non-terminal residue" evidence="2">
    <location>
        <position position="1"/>
    </location>
</feature>
<evidence type="ECO:0000259" key="1">
    <source>
        <dbReference type="Pfam" id="PF22749"/>
    </source>
</evidence>
<dbReference type="InterPro" id="IPR053858">
    <property type="entry name" value="Arb2_dom"/>
</dbReference>
<dbReference type="InterPro" id="IPR048263">
    <property type="entry name" value="Arb2"/>
</dbReference>
<evidence type="ECO:0000313" key="2">
    <source>
        <dbReference type="EMBL" id="KAG0008755.1"/>
    </source>
</evidence>